<evidence type="ECO:0000256" key="2">
    <source>
        <dbReference type="ARBA" id="ARBA00005417"/>
    </source>
</evidence>
<gene>
    <name evidence="9" type="ORF">GPL26_10115</name>
</gene>
<dbReference type="PROSITE" id="PS00211">
    <property type="entry name" value="ABC_TRANSPORTER_1"/>
    <property type="match status" value="1"/>
</dbReference>
<proteinExistence type="inferred from homology"/>
<dbReference type="Pfam" id="PF00005">
    <property type="entry name" value="ABC_tran"/>
    <property type="match status" value="1"/>
</dbReference>
<dbReference type="EMBL" id="WQPS01000012">
    <property type="protein sequence ID" value="MBT9809995.1"/>
    <property type="molecule type" value="Genomic_DNA"/>
</dbReference>
<keyword evidence="6 9" id="KW-0067">ATP-binding</keyword>
<keyword evidence="4" id="KW-1003">Cell membrane</keyword>
<dbReference type="PANTHER" id="PTHR43297">
    <property type="entry name" value="OLIGOPEPTIDE TRANSPORT ATP-BINDING PROTEIN APPD"/>
    <property type="match status" value="1"/>
</dbReference>
<dbReference type="Pfam" id="PF08352">
    <property type="entry name" value="oligo_HPY"/>
    <property type="match status" value="1"/>
</dbReference>
<dbReference type="FunFam" id="3.40.50.300:FF:000016">
    <property type="entry name" value="Oligopeptide ABC transporter ATP-binding component"/>
    <property type="match status" value="1"/>
</dbReference>
<dbReference type="PANTHER" id="PTHR43297:SF2">
    <property type="entry name" value="DIPEPTIDE TRANSPORT ATP-BINDING PROTEIN DPPD"/>
    <property type="match status" value="1"/>
</dbReference>
<dbReference type="Proteomes" id="UP000708338">
    <property type="component" value="Unassembled WGS sequence"/>
</dbReference>
<evidence type="ECO:0000256" key="4">
    <source>
        <dbReference type="ARBA" id="ARBA00022475"/>
    </source>
</evidence>
<dbReference type="GO" id="GO:0016887">
    <property type="term" value="F:ATP hydrolysis activity"/>
    <property type="evidence" value="ECO:0007669"/>
    <property type="project" value="InterPro"/>
</dbReference>
<dbReference type="GO" id="GO:0005524">
    <property type="term" value="F:ATP binding"/>
    <property type="evidence" value="ECO:0007669"/>
    <property type="project" value="UniProtKB-KW"/>
</dbReference>
<comment type="caution">
    <text evidence="9">The sequence shown here is derived from an EMBL/GenBank/DDBJ whole genome shotgun (WGS) entry which is preliminary data.</text>
</comment>
<dbReference type="GO" id="GO:0005886">
    <property type="term" value="C:plasma membrane"/>
    <property type="evidence" value="ECO:0007669"/>
    <property type="project" value="UniProtKB-SubCell"/>
</dbReference>
<dbReference type="NCBIfam" id="TIGR01727">
    <property type="entry name" value="oligo_HPY"/>
    <property type="match status" value="1"/>
</dbReference>
<comment type="similarity">
    <text evidence="2">Belongs to the ABC transporter superfamily.</text>
</comment>
<dbReference type="InterPro" id="IPR003439">
    <property type="entry name" value="ABC_transporter-like_ATP-bd"/>
</dbReference>
<dbReference type="InterPro" id="IPR050388">
    <property type="entry name" value="ABC_Ni/Peptide_Import"/>
</dbReference>
<keyword evidence="7" id="KW-0472">Membrane</keyword>
<dbReference type="InterPro" id="IPR027417">
    <property type="entry name" value="P-loop_NTPase"/>
</dbReference>
<reference evidence="9" key="1">
    <citation type="journal article" date="2021" name="Gut Microbes">
        <title>A synthetic consortium of 100 gut commensals modulates the composition and function in a colon model of the microbiome of elderly subjects.</title>
        <authorList>
            <person name="Perez M."/>
            <person name="Ntemiri A."/>
            <person name="Tan H."/>
            <person name="Harris H.M.B."/>
            <person name="Roager H.M."/>
            <person name="Ribiere C."/>
            <person name="O'Toole P.W."/>
        </authorList>
    </citation>
    <scope>NUCLEOTIDE SEQUENCE</scope>
    <source>
        <strain evidence="9">MCC335</strain>
    </source>
</reference>
<keyword evidence="5" id="KW-0547">Nucleotide-binding</keyword>
<sequence>MTKSEEKPFLSVRNLTIQYRTDDGIVQAVNDLSFELKRGQTIGLVGETGAGKTTTALGIMGLIPSPPGKVVSGVIELNGEDLLKAPDSKMRKIRGRKVSMIFQDPMTALNPIDTVGYQIAEVIELHEKLSKADAAVKATKILEMVGIPGERYHEYPHQFSGGMKQRIMIAIALACNPELLIADEPTTALDVTIQAQVLEMMDELKRKLNTSMIMITHDLGIVAEICDKVAVIYAGELVELGDLADIFDATAHPYTVGLFNSLPNIAEDDKSRLSPIPGMMPDPTRLPEGCVFADRCPKAGEACRKERPQLTKIGEEHYVRCILPEQGRGVAK</sequence>
<organism evidence="9 10">
    <name type="scientific">Enterocloster citroniae</name>
    <dbReference type="NCBI Taxonomy" id="358743"/>
    <lineage>
        <taxon>Bacteria</taxon>
        <taxon>Bacillati</taxon>
        <taxon>Bacillota</taxon>
        <taxon>Clostridia</taxon>
        <taxon>Lachnospirales</taxon>
        <taxon>Lachnospiraceae</taxon>
        <taxon>Enterocloster</taxon>
    </lineage>
</organism>
<evidence type="ECO:0000256" key="1">
    <source>
        <dbReference type="ARBA" id="ARBA00004202"/>
    </source>
</evidence>
<dbReference type="SMART" id="SM00382">
    <property type="entry name" value="AAA"/>
    <property type="match status" value="1"/>
</dbReference>
<dbReference type="SUPFAM" id="SSF52540">
    <property type="entry name" value="P-loop containing nucleoside triphosphate hydrolases"/>
    <property type="match status" value="1"/>
</dbReference>
<dbReference type="InterPro" id="IPR017871">
    <property type="entry name" value="ABC_transporter-like_CS"/>
</dbReference>
<dbReference type="AlphaFoldDB" id="A0AA41K5S8"/>
<evidence type="ECO:0000256" key="6">
    <source>
        <dbReference type="ARBA" id="ARBA00022840"/>
    </source>
</evidence>
<protein>
    <submittedName>
        <fullName evidence="9">ATP-binding cassette domain-containing protein</fullName>
    </submittedName>
</protein>
<accession>A0AA41K5S8</accession>
<evidence type="ECO:0000256" key="5">
    <source>
        <dbReference type="ARBA" id="ARBA00022741"/>
    </source>
</evidence>
<name>A0AA41K5S8_9FIRM</name>
<dbReference type="GO" id="GO:0015833">
    <property type="term" value="P:peptide transport"/>
    <property type="evidence" value="ECO:0007669"/>
    <property type="project" value="InterPro"/>
</dbReference>
<dbReference type="CDD" id="cd03257">
    <property type="entry name" value="ABC_NikE_OppD_transporters"/>
    <property type="match status" value="1"/>
</dbReference>
<evidence type="ECO:0000313" key="9">
    <source>
        <dbReference type="EMBL" id="MBT9809995.1"/>
    </source>
</evidence>
<comment type="subcellular location">
    <subcellularLocation>
        <location evidence="1">Cell membrane</location>
        <topology evidence="1">Peripheral membrane protein</topology>
    </subcellularLocation>
</comment>
<keyword evidence="3" id="KW-0813">Transport</keyword>
<dbReference type="InterPro" id="IPR003593">
    <property type="entry name" value="AAA+_ATPase"/>
</dbReference>
<evidence type="ECO:0000313" key="10">
    <source>
        <dbReference type="Proteomes" id="UP000708338"/>
    </source>
</evidence>
<evidence type="ECO:0000256" key="3">
    <source>
        <dbReference type="ARBA" id="ARBA00022448"/>
    </source>
</evidence>
<dbReference type="Gene3D" id="3.40.50.300">
    <property type="entry name" value="P-loop containing nucleotide triphosphate hydrolases"/>
    <property type="match status" value="1"/>
</dbReference>
<feature type="domain" description="ABC transporter" evidence="8">
    <location>
        <begin position="12"/>
        <end position="259"/>
    </location>
</feature>
<evidence type="ECO:0000256" key="7">
    <source>
        <dbReference type="ARBA" id="ARBA00023136"/>
    </source>
</evidence>
<evidence type="ECO:0000259" key="8">
    <source>
        <dbReference type="PROSITE" id="PS50893"/>
    </source>
</evidence>
<dbReference type="InterPro" id="IPR013563">
    <property type="entry name" value="Oligopep_ABC_C"/>
</dbReference>
<dbReference type="PROSITE" id="PS50893">
    <property type="entry name" value="ABC_TRANSPORTER_2"/>
    <property type="match status" value="1"/>
</dbReference>